<comment type="catalytic activity">
    <reaction evidence="10">
        <text>glutaryl-CoA + oxidized [electron-transfer flavoprotein] + 2 H(+) = (2E)-butenoyl-CoA + reduced [electron-transfer flavoprotein] + CO2</text>
        <dbReference type="Rhea" id="RHEA:13389"/>
        <dbReference type="Rhea" id="RHEA-COMP:10685"/>
        <dbReference type="Rhea" id="RHEA-COMP:10686"/>
        <dbReference type="ChEBI" id="CHEBI:15378"/>
        <dbReference type="ChEBI" id="CHEBI:16526"/>
        <dbReference type="ChEBI" id="CHEBI:57332"/>
        <dbReference type="ChEBI" id="CHEBI:57378"/>
        <dbReference type="ChEBI" id="CHEBI:57692"/>
        <dbReference type="ChEBI" id="CHEBI:58307"/>
        <dbReference type="EC" id="1.3.8.6"/>
    </reaction>
</comment>
<evidence type="ECO:0000256" key="8">
    <source>
        <dbReference type="ARBA" id="ARBA00037927"/>
    </source>
</evidence>
<evidence type="ECO:0000259" key="14">
    <source>
        <dbReference type="Pfam" id="PF02771"/>
    </source>
</evidence>
<keyword evidence="5" id="KW-0809">Transit peptide</keyword>
<feature type="domain" description="Acyl-CoA dehydrogenase/oxidase C-terminal" evidence="12">
    <location>
        <begin position="273"/>
        <end position="413"/>
    </location>
</feature>
<dbReference type="InterPro" id="IPR046373">
    <property type="entry name" value="Acyl-CoA_Oxase/DH_mid-dom_sf"/>
</dbReference>
<sequence>MTTHLADQTAKPTTTTPKHVTDLMNIEGLLTPGEIEVRDRIAAFVDRRIRPNIAEWYDNAVLPRELLPEMAAEGLFGMHIEGYGCGGRTATEYGIAMQELEAGDSGLRTVVSVQGSLAMTAIAKHGSEEQKQTWLPGMAKGEIIGCFGLTEPTAGSDPASMGTRATWENGEWVLNGEKRWIGLANIADVAIIWAKVSDEDARAAGVLAGPGSDNGEKVRGFIVPTGTDGFHAEAITQKLSMRASIQCEIHMDNVRLDGDAILPKNPGLKGPFMCLNEARFGIAWGALGAARDSIEAAIEYSSTRMQFDRPLSSFQLTQKKLADMTVELNKGQLLALQLGRAHDAGTLENHQISVGKLANCRTAIEICREARTILGGNGISLDYSPLRHANNLESVRTYEGTDEVHTLIIGQKLTGESAFR</sequence>
<dbReference type="Pfam" id="PF02771">
    <property type="entry name" value="Acyl-CoA_dh_N"/>
    <property type="match status" value="1"/>
</dbReference>
<dbReference type="Gene3D" id="2.40.110.10">
    <property type="entry name" value="Butyryl-CoA Dehydrogenase, subunit A, domain 2"/>
    <property type="match status" value="1"/>
</dbReference>
<keyword evidence="3 11" id="KW-0285">Flavoprotein</keyword>
<evidence type="ECO:0000256" key="1">
    <source>
        <dbReference type="ARBA" id="ARBA00001974"/>
    </source>
</evidence>
<dbReference type="InterPro" id="IPR006091">
    <property type="entry name" value="Acyl-CoA_Oxase/DH_mid-dom"/>
</dbReference>
<dbReference type="InterPro" id="IPR013786">
    <property type="entry name" value="AcylCoA_DH/ox_N"/>
</dbReference>
<dbReference type="Proteomes" id="UP000650224">
    <property type="component" value="Unassembled WGS sequence"/>
</dbReference>
<dbReference type="Gene3D" id="1.20.140.10">
    <property type="entry name" value="Butyryl-CoA Dehydrogenase, subunit A, domain 3"/>
    <property type="match status" value="1"/>
</dbReference>
<name>A0A8I0LF18_9CORY</name>
<dbReference type="Pfam" id="PF00441">
    <property type="entry name" value="Acyl-CoA_dh_1"/>
    <property type="match status" value="1"/>
</dbReference>
<dbReference type="PANTHER" id="PTHR42807:SF1">
    <property type="entry name" value="GLUTARYL-COA DEHYDROGENASE, MITOCHONDRIAL"/>
    <property type="match status" value="1"/>
</dbReference>
<evidence type="ECO:0000259" key="12">
    <source>
        <dbReference type="Pfam" id="PF00441"/>
    </source>
</evidence>
<dbReference type="Pfam" id="PF02770">
    <property type="entry name" value="Acyl-CoA_dh_M"/>
    <property type="match status" value="1"/>
</dbReference>
<evidence type="ECO:0000256" key="4">
    <source>
        <dbReference type="ARBA" id="ARBA00022827"/>
    </source>
</evidence>
<keyword evidence="6 11" id="KW-0560">Oxidoreductase</keyword>
<dbReference type="InterPro" id="IPR009075">
    <property type="entry name" value="AcylCo_DH/oxidase_C"/>
</dbReference>
<evidence type="ECO:0000256" key="10">
    <source>
        <dbReference type="ARBA" id="ARBA00049493"/>
    </source>
</evidence>
<dbReference type="GO" id="GO:0046949">
    <property type="term" value="P:fatty-acyl-CoA biosynthetic process"/>
    <property type="evidence" value="ECO:0007669"/>
    <property type="project" value="TreeGrafter"/>
</dbReference>
<dbReference type="GO" id="GO:0033539">
    <property type="term" value="P:fatty acid beta-oxidation using acyl-CoA dehydrogenase"/>
    <property type="evidence" value="ECO:0007669"/>
    <property type="project" value="TreeGrafter"/>
</dbReference>
<accession>A0A8I0LF18</accession>
<proteinExistence type="inferred from homology"/>
<dbReference type="InterPro" id="IPR052033">
    <property type="entry name" value="Glutaryl-CoA_DH_mitochondrial"/>
</dbReference>
<evidence type="ECO:0000256" key="3">
    <source>
        <dbReference type="ARBA" id="ARBA00022630"/>
    </source>
</evidence>
<feature type="domain" description="Acyl-CoA dehydrogenase/oxidase N-terminal" evidence="14">
    <location>
        <begin position="34"/>
        <end position="142"/>
    </location>
</feature>
<evidence type="ECO:0000256" key="11">
    <source>
        <dbReference type="RuleBase" id="RU362125"/>
    </source>
</evidence>
<comment type="cofactor">
    <cofactor evidence="1 11">
        <name>FAD</name>
        <dbReference type="ChEBI" id="CHEBI:57692"/>
    </cofactor>
</comment>
<evidence type="ECO:0000256" key="7">
    <source>
        <dbReference type="ARBA" id="ARBA00037899"/>
    </source>
</evidence>
<comment type="pathway">
    <text evidence="8">Amino-acid metabolism; tryptophan metabolism.</text>
</comment>
<dbReference type="RefSeq" id="WP_006769591.1">
    <property type="nucleotide sequence ID" value="NZ_JACSPR010000002.1"/>
</dbReference>
<comment type="similarity">
    <text evidence="2 11">Belongs to the acyl-CoA dehydrogenase family.</text>
</comment>
<dbReference type="EC" id="1.3.8.6" evidence="9"/>
<dbReference type="InterPro" id="IPR036250">
    <property type="entry name" value="AcylCo_DH-like_C"/>
</dbReference>
<keyword evidence="16" id="KW-1185">Reference proteome</keyword>
<evidence type="ECO:0000259" key="13">
    <source>
        <dbReference type="Pfam" id="PF02770"/>
    </source>
</evidence>
<dbReference type="GO" id="GO:0000062">
    <property type="term" value="F:fatty-acyl-CoA binding"/>
    <property type="evidence" value="ECO:0007669"/>
    <property type="project" value="TreeGrafter"/>
</dbReference>
<dbReference type="AlphaFoldDB" id="A0A8I0LF18"/>
<dbReference type="FunFam" id="1.10.540.10:FF:000026">
    <property type="entry name" value="Acyl-CoA dehydrogenase medium chain"/>
    <property type="match status" value="1"/>
</dbReference>
<evidence type="ECO:0000256" key="2">
    <source>
        <dbReference type="ARBA" id="ARBA00009347"/>
    </source>
</evidence>
<dbReference type="GO" id="GO:0004361">
    <property type="term" value="F:glutaryl-CoA dehydrogenase activity"/>
    <property type="evidence" value="ECO:0007669"/>
    <property type="project" value="UniProtKB-EC"/>
</dbReference>
<comment type="pathway">
    <text evidence="7">Amino-acid metabolism; lysine degradation.</text>
</comment>
<dbReference type="InterPro" id="IPR006089">
    <property type="entry name" value="Acyl-CoA_DH_CS"/>
</dbReference>
<keyword evidence="4 11" id="KW-0274">FAD</keyword>
<evidence type="ECO:0000313" key="15">
    <source>
        <dbReference type="EMBL" id="MBD8029313.1"/>
    </source>
</evidence>
<evidence type="ECO:0000256" key="5">
    <source>
        <dbReference type="ARBA" id="ARBA00022946"/>
    </source>
</evidence>
<gene>
    <name evidence="15" type="ORF">H9627_03050</name>
</gene>
<dbReference type="SUPFAM" id="SSF56645">
    <property type="entry name" value="Acyl-CoA dehydrogenase NM domain-like"/>
    <property type="match status" value="1"/>
</dbReference>
<organism evidence="15 16">
    <name type="scientific">Corynebacterium gallinarum</name>
    <dbReference type="NCBI Taxonomy" id="2762214"/>
    <lineage>
        <taxon>Bacteria</taxon>
        <taxon>Bacillati</taxon>
        <taxon>Actinomycetota</taxon>
        <taxon>Actinomycetes</taxon>
        <taxon>Mycobacteriales</taxon>
        <taxon>Corynebacteriaceae</taxon>
        <taxon>Corynebacterium</taxon>
    </lineage>
</organism>
<feature type="domain" description="Acyl-CoA oxidase/dehydrogenase middle" evidence="13">
    <location>
        <begin position="146"/>
        <end position="254"/>
    </location>
</feature>
<dbReference type="SUPFAM" id="SSF47203">
    <property type="entry name" value="Acyl-CoA dehydrogenase C-terminal domain-like"/>
    <property type="match status" value="1"/>
</dbReference>
<comment type="caution">
    <text evidence="15">The sequence shown here is derived from an EMBL/GenBank/DDBJ whole genome shotgun (WGS) entry which is preliminary data.</text>
</comment>
<dbReference type="GO" id="GO:0050660">
    <property type="term" value="F:flavin adenine dinucleotide binding"/>
    <property type="evidence" value="ECO:0007669"/>
    <property type="project" value="InterPro"/>
</dbReference>
<dbReference type="InterPro" id="IPR009100">
    <property type="entry name" value="AcylCoA_DH/oxidase_NM_dom_sf"/>
</dbReference>
<evidence type="ECO:0000256" key="6">
    <source>
        <dbReference type="ARBA" id="ARBA00023002"/>
    </source>
</evidence>
<reference evidence="15 16" key="1">
    <citation type="submission" date="2020-08" db="EMBL/GenBank/DDBJ databases">
        <title>A Genomic Blueprint of the Chicken Gut Microbiome.</title>
        <authorList>
            <person name="Gilroy R."/>
            <person name="Ravi A."/>
            <person name="Getino M."/>
            <person name="Pursley I."/>
            <person name="Horton D.L."/>
            <person name="Alikhan N.-F."/>
            <person name="Baker D."/>
            <person name="Gharbi K."/>
            <person name="Hall N."/>
            <person name="Watson M."/>
            <person name="Adriaenssens E.M."/>
            <person name="Foster-Nyarko E."/>
            <person name="Jarju S."/>
            <person name="Secka A."/>
            <person name="Antonio M."/>
            <person name="Oren A."/>
            <person name="Chaudhuri R."/>
            <person name="La Ragione R.M."/>
            <person name="Hildebrand F."/>
            <person name="Pallen M.J."/>
        </authorList>
    </citation>
    <scope>NUCLEOTIDE SEQUENCE [LARGE SCALE GENOMIC DNA]</scope>
    <source>
        <strain evidence="15 16">Sa1YVA5</strain>
    </source>
</reference>
<protein>
    <recommendedName>
        <fullName evidence="9">glutaryl-CoA dehydrogenase (ETF)</fullName>
        <ecNumber evidence="9">1.3.8.6</ecNumber>
    </recommendedName>
</protein>
<dbReference type="InterPro" id="IPR037069">
    <property type="entry name" value="AcylCoA_DH/ox_N_sf"/>
</dbReference>
<dbReference type="PROSITE" id="PS00072">
    <property type="entry name" value="ACYL_COA_DH_1"/>
    <property type="match status" value="1"/>
</dbReference>
<dbReference type="PANTHER" id="PTHR42807">
    <property type="entry name" value="GLUTARYL-COA DEHYDROGENASE, MITOCHONDRIAL"/>
    <property type="match status" value="1"/>
</dbReference>
<dbReference type="Gene3D" id="1.10.540.10">
    <property type="entry name" value="Acyl-CoA dehydrogenase/oxidase, N-terminal domain"/>
    <property type="match status" value="1"/>
</dbReference>
<evidence type="ECO:0000313" key="16">
    <source>
        <dbReference type="Proteomes" id="UP000650224"/>
    </source>
</evidence>
<dbReference type="EMBL" id="JACSPR010000002">
    <property type="protein sequence ID" value="MBD8029313.1"/>
    <property type="molecule type" value="Genomic_DNA"/>
</dbReference>
<evidence type="ECO:0000256" key="9">
    <source>
        <dbReference type="ARBA" id="ARBA00039033"/>
    </source>
</evidence>